<feature type="chain" id="PRO_5042248827" evidence="2">
    <location>
        <begin position="20"/>
        <end position="126"/>
    </location>
</feature>
<evidence type="ECO:0000313" key="4">
    <source>
        <dbReference type="Proteomes" id="UP001215280"/>
    </source>
</evidence>
<organism evidence="3 4">
    <name type="scientific">Mycena maculata</name>
    <dbReference type="NCBI Taxonomy" id="230809"/>
    <lineage>
        <taxon>Eukaryota</taxon>
        <taxon>Fungi</taxon>
        <taxon>Dikarya</taxon>
        <taxon>Basidiomycota</taxon>
        <taxon>Agaricomycotina</taxon>
        <taxon>Agaricomycetes</taxon>
        <taxon>Agaricomycetidae</taxon>
        <taxon>Agaricales</taxon>
        <taxon>Marasmiineae</taxon>
        <taxon>Mycenaceae</taxon>
        <taxon>Mycena</taxon>
    </lineage>
</organism>
<accession>A0AAD7NTE6</accession>
<comment type="caution">
    <text evidence="3">The sequence shown here is derived from an EMBL/GenBank/DDBJ whole genome shotgun (WGS) entry which is preliminary data.</text>
</comment>
<keyword evidence="4" id="KW-1185">Reference proteome</keyword>
<feature type="compositionally biased region" description="Polar residues" evidence="1">
    <location>
        <begin position="100"/>
        <end position="111"/>
    </location>
</feature>
<evidence type="ECO:0000256" key="2">
    <source>
        <dbReference type="SAM" id="SignalP"/>
    </source>
</evidence>
<evidence type="ECO:0000313" key="3">
    <source>
        <dbReference type="EMBL" id="KAJ7774565.1"/>
    </source>
</evidence>
<proteinExistence type="predicted"/>
<feature type="region of interest" description="Disordered" evidence="1">
    <location>
        <begin position="76"/>
        <end position="111"/>
    </location>
</feature>
<name>A0AAD7NTE6_9AGAR</name>
<evidence type="ECO:0000256" key="1">
    <source>
        <dbReference type="SAM" id="MobiDB-lite"/>
    </source>
</evidence>
<dbReference type="EMBL" id="JARJLG010000015">
    <property type="protein sequence ID" value="KAJ7774565.1"/>
    <property type="molecule type" value="Genomic_DNA"/>
</dbReference>
<keyword evidence="2" id="KW-0732">Signal</keyword>
<sequence>MRLLSALVVLAVFIHTPAASLVPFGFTSVAPFFHALHNPWASLVHILQRRHTQKTSESLKPWTTLGECSRPRWDTVQEPDRCQNSSSLKFSLRTQDHSQDGSSLNTYGGRFKTSSGMLCKAQGSSS</sequence>
<dbReference type="AlphaFoldDB" id="A0AAD7NTE6"/>
<feature type="compositionally biased region" description="Polar residues" evidence="1">
    <location>
        <begin position="82"/>
        <end position="93"/>
    </location>
</feature>
<reference evidence="3" key="1">
    <citation type="submission" date="2023-03" db="EMBL/GenBank/DDBJ databases">
        <title>Massive genome expansion in bonnet fungi (Mycena s.s.) driven by repeated elements and novel gene families across ecological guilds.</title>
        <authorList>
            <consortium name="Lawrence Berkeley National Laboratory"/>
            <person name="Harder C.B."/>
            <person name="Miyauchi S."/>
            <person name="Viragh M."/>
            <person name="Kuo A."/>
            <person name="Thoen E."/>
            <person name="Andreopoulos B."/>
            <person name="Lu D."/>
            <person name="Skrede I."/>
            <person name="Drula E."/>
            <person name="Henrissat B."/>
            <person name="Morin E."/>
            <person name="Kohler A."/>
            <person name="Barry K."/>
            <person name="LaButti K."/>
            <person name="Morin E."/>
            <person name="Salamov A."/>
            <person name="Lipzen A."/>
            <person name="Mereny Z."/>
            <person name="Hegedus B."/>
            <person name="Baldrian P."/>
            <person name="Stursova M."/>
            <person name="Weitz H."/>
            <person name="Taylor A."/>
            <person name="Grigoriev I.V."/>
            <person name="Nagy L.G."/>
            <person name="Martin F."/>
            <person name="Kauserud H."/>
        </authorList>
    </citation>
    <scope>NUCLEOTIDE SEQUENCE</scope>
    <source>
        <strain evidence="3">CBHHK188m</strain>
    </source>
</reference>
<dbReference type="Proteomes" id="UP001215280">
    <property type="component" value="Unassembled WGS sequence"/>
</dbReference>
<gene>
    <name evidence="3" type="ORF">DFH07DRAFT_986483</name>
</gene>
<protein>
    <submittedName>
        <fullName evidence="3">Uncharacterized protein</fullName>
    </submittedName>
</protein>
<feature type="signal peptide" evidence="2">
    <location>
        <begin position="1"/>
        <end position="19"/>
    </location>
</feature>